<accession>A0ABD5Z489</accession>
<gene>
    <name evidence="1" type="ORF">ACFQJ9_11200</name>
</gene>
<reference evidence="1 2" key="1">
    <citation type="journal article" date="2019" name="Int. J. Syst. Evol. Microbiol.">
        <title>The Global Catalogue of Microorganisms (GCM) 10K type strain sequencing project: providing services to taxonomists for standard genome sequencing and annotation.</title>
        <authorList>
            <consortium name="The Broad Institute Genomics Platform"/>
            <consortium name="The Broad Institute Genome Sequencing Center for Infectious Disease"/>
            <person name="Wu L."/>
            <person name="Ma J."/>
        </authorList>
    </citation>
    <scope>NUCLEOTIDE SEQUENCE [LARGE SCALE GENOMIC DNA]</scope>
    <source>
        <strain evidence="1 2">XZGYJ-43</strain>
    </source>
</reference>
<evidence type="ECO:0000313" key="1">
    <source>
        <dbReference type="EMBL" id="MFC7199965.1"/>
    </source>
</evidence>
<dbReference type="PANTHER" id="PTHR43883">
    <property type="entry name" value="SLR0207 PROTEIN"/>
    <property type="match status" value="1"/>
</dbReference>
<dbReference type="InterPro" id="IPR052732">
    <property type="entry name" value="Cell-binding_unc_protein"/>
</dbReference>
<evidence type="ECO:0000313" key="2">
    <source>
        <dbReference type="Proteomes" id="UP001596447"/>
    </source>
</evidence>
<keyword evidence="2" id="KW-1185">Reference proteome</keyword>
<dbReference type="PANTHER" id="PTHR43883:SF1">
    <property type="entry name" value="GLUCONOKINASE"/>
    <property type="match status" value="1"/>
</dbReference>
<dbReference type="SUPFAM" id="SSF52540">
    <property type="entry name" value="P-loop containing nucleoside triphosphate hydrolases"/>
    <property type="match status" value="1"/>
</dbReference>
<proteinExistence type="predicted"/>
<name>A0ABD5Z489_9EURY</name>
<comment type="caution">
    <text evidence="1">The sequence shown here is derived from an EMBL/GenBank/DDBJ whole genome shotgun (WGS) entry which is preliminary data.</text>
</comment>
<dbReference type="InterPro" id="IPR027417">
    <property type="entry name" value="P-loop_NTPase"/>
</dbReference>
<dbReference type="Proteomes" id="UP001596447">
    <property type="component" value="Unassembled WGS sequence"/>
</dbReference>
<dbReference type="EMBL" id="JBHTAR010000011">
    <property type="protein sequence ID" value="MFC7199965.1"/>
    <property type="molecule type" value="Genomic_DNA"/>
</dbReference>
<protein>
    <submittedName>
        <fullName evidence="1">AAA family ATPase</fullName>
    </submittedName>
</protein>
<dbReference type="AlphaFoldDB" id="A0ABD5Z489"/>
<sequence>MTRLVAVCGLPGTGKTTVAEAIAERLDAERLRTDVVRKELFPDPEYTEEEVSAVYREVLDRARERLEAGESVVVDATFQDVRYREWARERTADAGADFELVVVECDEDVARERIRSRTEDESDADVDVYDIFTETFDPVEMDHVTIDNSGDLEATYRQVDEQF</sequence>
<organism evidence="1 2">
    <name type="scientific">Halospeciosus flavus</name>
    <dbReference type="NCBI Taxonomy" id="3032283"/>
    <lineage>
        <taxon>Archaea</taxon>
        <taxon>Methanobacteriati</taxon>
        <taxon>Methanobacteriota</taxon>
        <taxon>Stenosarchaea group</taxon>
        <taxon>Halobacteria</taxon>
        <taxon>Halobacteriales</taxon>
        <taxon>Halobacteriaceae</taxon>
        <taxon>Halospeciosus</taxon>
    </lineage>
</organism>
<dbReference type="Pfam" id="PF13671">
    <property type="entry name" value="AAA_33"/>
    <property type="match status" value="1"/>
</dbReference>
<dbReference type="Gene3D" id="3.40.50.300">
    <property type="entry name" value="P-loop containing nucleotide triphosphate hydrolases"/>
    <property type="match status" value="1"/>
</dbReference>
<dbReference type="RefSeq" id="WP_279529887.1">
    <property type="nucleotide sequence ID" value="NZ_CP122312.1"/>
</dbReference>